<reference evidence="1 2" key="1">
    <citation type="submission" date="2015-09" db="EMBL/GenBank/DDBJ databases">
        <authorList>
            <consortium name="Pathogen Informatics"/>
        </authorList>
    </citation>
    <scope>NUCLEOTIDE SEQUENCE [LARGE SCALE GENOMIC DNA]</scope>
    <source>
        <strain evidence="1 2">2789STDY5608887</strain>
    </source>
</reference>
<dbReference type="AlphaFoldDB" id="A0A173UGL8"/>
<dbReference type="Proteomes" id="UP000095453">
    <property type="component" value="Unassembled WGS sequence"/>
</dbReference>
<evidence type="ECO:0000313" key="1">
    <source>
        <dbReference type="EMBL" id="CUN14203.1"/>
    </source>
</evidence>
<evidence type="ECO:0000313" key="2">
    <source>
        <dbReference type="Proteomes" id="UP000095453"/>
    </source>
</evidence>
<gene>
    <name evidence="1" type="ORF">ERS852444_02071</name>
</gene>
<name>A0A173UGL8_9FIRM</name>
<sequence length="105" mass="12112">MPHHMPSAEYISQYGASKKDGLCMNMEMPSPGTGGRHRLTDTYGRNMTDAEKAYYYSLSPGDALAYDIKNVRKIYQSQGLYTQIRPQLQRYINESKRLFSDLHQK</sequence>
<dbReference type="RefSeq" id="WP_207643315.1">
    <property type="nucleotide sequence ID" value="NZ_CYXX01000015.1"/>
</dbReference>
<proteinExistence type="predicted"/>
<dbReference type="EMBL" id="CYXX01000015">
    <property type="protein sequence ID" value="CUN14203.1"/>
    <property type="molecule type" value="Genomic_DNA"/>
</dbReference>
<protein>
    <submittedName>
        <fullName evidence="1">Uncharacterized protein</fullName>
    </submittedName>
</protein>
<organism evidence="1 2">
    <name type="scientific">Roseburia inulinivorans</name>
    <dbReference type="NCBI Taxonomy" id="360807"/>
    <lineage>
        <taxon>Bacteria</taxon>
        <taxon>Bacillati</taxon>
        <taxon>Bacillota</taxon>
        <taxon>Clostridia</taxon>
        <taxon>Lachnospirales</taxon>
        <taxon>Lachnospiraceae</taxon>
        <taxon>Roseburia</taxon>
    </lineage>
</organism>
<accession>A0A173UGL8</accession>